<feature type="non-terminal residue" evidence="2">
    <location>
        <position position="1"/>
    </location>
</feature>
<dbReference type="EMBL" id="AY808943">
    <property type="protein sequence ID" value="AAX24832.2"/>
    <property type="molecule type" value="mRNA"/>
</dbReference>
<feature type="transmembrane region" description="Helical" evidence="1">
    <location>
        <begin position="217"/>
        <end position="238"/>
    </location>
</feature>
<evidence type="ECO:0000256" key="1">
    <source>
        <dbReference type="SAM" id="Phobius"/>
    </source>
</evidence>
<evidence type="ECO:0000313" key="2">
    <source>
        <dbReference type="EMBL" id="AAX24832.2"/>
    </source>
</evidence>
<accession>Q5C692</accession>
<organism evidence="2">
    <name type="scientific">Schistosoma japonicum</name>
    <name type="common">Blood fluke</name>
    <dbReference type="NCBI Taxonomy" id="6182"/>
    <lineage>
        <taxon>Eukaryota</taxon>
        <taxon>Metazoa</taxon>
        <taxon>Spiralia</taxon>
        <taxon>Lophotrochozoa</taxon>
        <taxon>Platyhelminthes</taxon>
        <taxon>Trematoda</taxon>
        <taxon>Digenea</taxon>
        <taxon>Strigeidida</taxon>
        <taxon>Schistosomatoidea</taxon>
        <taxon>Schistosomatidae</taxon>
        <taxon>Schistosoma</taxon>
    </lineage>
</organism>
<name>Q5C692_SCHJA</name>
<reference evidence="2" key="1">
    <citation type="journal article" date="2006" name="PLoS Pathog.">
        <title>New perspectives on host-parasite interplay by comparative transcriptomic and proteomic analyses of Schistosoma japonicum.</title>
        <authorList>
            <person name="Liu F."/>
            <person name="Lu J."/>
            <person name="Hu W."/>
            <person name="Wang S.Y."/>
            <person name="Cui S.J."/>
            <person name="Chi M."/>
            <person name="Yan Q."/>
            <person name="Wang X.R."/>
            <person name="Song H.D."/>
            <person name="Xu X.N."/>
            <person name="Wang J.J."/>
            <person name="Zhang X.L."/>
            <person name="Zhang X."/>
            <person name="Wang Z.Q."/>
            <person name="Xue C.L."/>
            <person name="Brindley P.J."/>
            <person name="McManus D.P."/>
            <person name="Yang P.Y."/>
            <person name="Feng Z."/>
            <person name="Chen Z."/>
            <person name="Han Z.G."/>
        </authorList>
    </citation>
    <scope>NUCLEOTIDE SEQUENCE</scope>
</reference>
<keyword evidence="1" id="KW-0472">Membrane</keyword>
<sequence>SSPINYIPPNRESVVWGSNPGLFVFTSPFNQQSMNTNNSIPQKLCHHFANDILSYNTQKPAEHASNRRSLRKNHQLSFTRDEQHVIQSNHQLSAAHAAAAAYHNLMFFQLQQQQLQQQTQQQLHRSLITGIPTVCQGSVPDPCNNETHQHSQKALSRGWAIASGRDFVEHSTGYNLMIISKDHFIQRELHCMLLLFRCRLFCCYQNLSEIIARGGCFFYTIILLLDSAHVVIAMIYLFSLPLSY</sequence>
<keyword evidence="1" id="KW-0812">Transmembrane</keyword>
<protein>
    <submittedName>
        <fullName evidence="2">SJCHGC09189 protein</fullName>
    </submittedName>
</protein>
<dbReference type="AlphaFoldDB" id="Q5C692"/>
<keyword evidence="1" id="KW-1133">Transmembrane helix</keyword>
<proteinExistence type="evidence at transcript level"/>